<dbReference type="PROSITE" id="PS50003">
    <property type="entry name" value="PH_DOMAIN"/>
    <property type="match status" value="1"/>
</dbReference>
<accession>A0ABR2KNQ1</accession>
<dbReference type="Pfam" id="PF00069">
    <property type="entry name" value="Pkinase"/>
    <property type="match status" value="1"/>
</dbReference>
<evidence type="ECO:0000256" key="5">
    <source>
        <dbReference type="ARBA" id="ARBA00022777"/>
    </source>
</evidence>
<dbReference type="Gene3D" id="1.10.510.10">
    <property type="entry name" value="Transferase(Phosphotransferase) domain 1"/>
    <property type="match status" value="1"/>
</dbReference>
<keyword evidence="6 7" id="KW-0067">ATP-binding</keyword>
<dbReference type="SMART" id="SM00233">
    <property type="entry name" value="PH"/>
    <property type="match status" value="1"/>
</dbReference>
<evidence type="ECO:0000256" key="1">
    <source>
        <dbReference type="ARBA" id="ARBA00006935"/>
    </source>
</evidence>
<evidence type="ECO:0000313" key="12">
    <source>
        <dbReference type="Proteomes" id="UP001470230"/>
    </source>
</evidence>
<name>A0ABR2KNQ1_9EUKA</name>
<evidence type="ECO:0000259" key="10">
    <source>
        <dbReference type="PROSITE" id="PS51285"/>
    </source>
</evidence>
<reference evidence="11 12" key="1">
    <citation type="submission" date="2024-04" db="EMBL/GenBank/DDBJ databases">
        <title>Tritrichomonas musculus Genome.</title>
        <authorList>
            <person name="Alves-Ferreira E."/>
            <person name="Grigg M."/>
            <person name="Lorenzi H."/>
            <person name="Galac M."/>
        </authorList>
    </citation>
    <scope>NUCLEOTIDE SEQUENCE [LARGE SCALE GENOMIC DNA]</scope>
    <source>
        <strain evidence="11 12">EAF2021</strain>
    </source>
</reference>
<evidence type="ECO:0000256" key="4">
    <source>
        <dbReference type="ARBA" id="ARBA00022741"/>
    </source>
</evidence>
<keyword evidence="2" id="KW-0723">Serine/threonine-protein kinase</keyword>
<dbReference type="Pfam" id="PF00169">
    <property type="entry name" value="PH"/>
    <property type="match status" value="1"/>
</dbReference>
<dbReference type="InterPro" id="IPR011993">
    <property type="entry name" value="PH-like_dom_sf"/>
</dbReference>
<evidence type="ECO:0000256" key="3">
    <source>
        <dbReference type="ARBA" id="ARBA00022679"/>
    </source>
</evidence>
<dbReference type="InterPro" id="IPR001849">
    <property type="entry name" value="PH_domain"/>
</dbReference>
<dbReference type="PRINTS" id="PR00109">
    <property type="entry name" value="TYRKINASE"/>
</dbReference>
<feature type="domain" description="AGC-kinase C-terminal" evidence="10">
    <location>
        <begin position="348"/>
        <end position="387"/>
    </location>
</feature>
<evidence type="ECO:0000256" key="6">
    <source>
        <dbReference type="ARBA" id="ARBA00022840"/>
    </source>
</evidence>
<dbReference type="SMART" id="SM00220">
    <property type="entry name" value="S_TKc"/>
    <property type="match status" value="1"/>
</dbReference>
<evidence type="ECO:0000256" key="7">
    <source>
        <dbReference type="PROSITE-ProRule" id="PRU10141"/>
    </source>
</evidence>
<dbReference type="SUPFAM" id="SSF50729">
    <property type="entry name" value="PH domain-like"/>
    <property type="match status" value="1"/>
</dbReference>
<dbReference type="PROSITE" id="PS00107">
    <property type="entry name" value="PROTEIN_KINASE_ATP"/>
    <property type="match status" value="1"/>
</dbReference>
<dbReference type="Proteomes" id="UP001470230">
    <property type="component" value="Unassembled WGS sequence"/>
</dbReference>
<keyword evidence="5" id="KW-0418">Kinase</keyword>
<evidence type="ECO:0000259" key="8">
    <source>
        <dbReference type="PROSITE" id="PS50003"/>
    </source>
</evidence>
<dbReference type="SUPFAM" id="SSF56112">
    <property type="entry name" value="Protein kinase-like (PK-like)"/>
    <property type="match status" value="1"/>
</dbReference>
<dbReference type="InterPro" id="IPR017441">
    <property type="entry name" value="Protein_kinase_ATP_BS"/>
</dbReference>
<dbReference type="Gene3D" id="2.30.29.30">
    <property type="entry name" value="Pleckstrin-homology domain (PH domain)/Phosphotyrosine-binding domain (PTB)"/>
    <property type="match status" value="1"/>
</dbReference>
<dbReference type="PROSITE" id="PS51285">
    <property type="entry name" value="AGC_KINASE_CTER"/>
    <property type="match status" value="1"/>
</dbReference>
<dbReference type="InterPro" id="IPR000961">
    <property type="entry name" value="AGC-kinase_C"/>
</dbReference>
<gene>
    <name evidence="11" type="ORF">M9Y10_029685</name>
</gene>
<proteinExistence type="inferred from homology"/>
<comment type="similarity">
    <text evidence="1">Belongs to the protein kinase superfamily. AGC Ser/Thr protein kinase family. RAC subfamily.</text>
</comment>
<evidence type="ECO:0000256" key="2">
    <source>
        <dbReference type="ARBA" id="ARBA00022527"/>
    </source>
</evidence>
<keyword evidence="12" id="KW-1185">Reference proteome</keyword>
<feature type="domain" description="Protein kinase" evidence="9">
    <location>
        <begin position="104"/>
        <end position="347"/>
    </location>
</feature>
<dbReference type="InterPro" id="IPR045270">
    <property type="entry name" value="STKc_AGC"/>
</dbReference>
<dbReference type="CDD" id="cd00821">
    <property type="entry name" value="PH"/>
    <property type="match status" value="1"/>
</dbReference>
<organism evidence="11 12">
    <name type="scientific">Tritrichomonas musculus</name>
    <dbReference type="NCBI Taxonomy" id="1915356"/>
    <lineage>
        <taxon>Eukaryota</taxon>
        <taxon>Metamonada</taxon>
        <taxon>Parabasalia</taxon>
        <taxon>Tritrichomonadida</taxon>
        <taxon>Tritrichomonadidae</taxon>
        <taxon>Tritrichomonas</taxon>
    </lineage>
</organism>
<keyword evidence="4 7" id="KW-0547">Nucleotide-binding</keyword>
<dbReference type="InterPro" id="IPR001245">
    <property type="entry name" value="Ser-Thr/Tyr_kinase_cat_dom"/>
</dbReference>
<evidence type="ECO:0008006" key="13">
    <source>
        <dbReference type="Google" id="ProtNLM"/>
    </source>
</evidence>
<sequence>MKSDWLMVKKSFSKSWHRRYLKLNGCILTVSKDLHFSHIKHRIIINTQVQIAIKSTTLFMLIMPEGSPTPSYMISCENPDSLIDWVNALKTCNTSQYEIGIDSFDLINVIGRGHFSTVYLAKLFYPTEEYIAIKVTEERNEIAQNEQNLMSKLHNPFIVDFKFYFEFEGKSYLGLEYSSAGDLLNRFDFEVTKRDAKIYASELLLGLDYLHSQGIVLRDLKPENVLIGHDGHLKISDFGLAKFLGKGNLTRSICGTADYCAPEVLKDEEYGMPADVWSYGVVIYELLYGNSPFYCENQMKMYEKITQGTVQFPEDATDDEIEILTSLFKKDPNERPTLEELKKKSFFNSIDWNYISEKKYETDFIPDEIDEKHAYNFDQFEYDSRSI</sequence>
<keyword evidence="3" id="KW-0808">Transferase</keyword>
<feature type="binding site" evidence="7">
    <location>
        <position position="134"/>
    </location>
    <ligand>
        <name>ATP</name>
        <dbReference type="ChEBI" id="CHEBI:30616"/>
    </ligand>
</feature>
<dbReference type="PANTHER" id="PTHR24351">
    <property type="entry name" value="RIBOSOMAL PROTEIN S6 KINASE"/>
    <property type="match status" value="1"/>
</dbReference>
<feature type="domain" description="PH" evidence="8">
    <location>
        <begin position="1"/>
        <end position="94"/>
    </location>
</feature>
<dbReference type="InterPro" id="IPR000719">
    <property type="entry name" value="Prot_kinase_dom"/>
</dbReference>
<dbReference type="Gene3D" id="3.30.200.20">
    <property type="entry name" value="Phosphorylase Kinase, domain 1"/>
    <property type="match status" value="1"/>
</dbReference>
<dbReference type="PROSITE" id="PS50011">
    <property type="entry name" value="PROTEIN_KINASE_DOM"/>
    <property type="match status" value="1"/>
</dbReference>
<dbReference type="InterPro" id="IPR011009">
    <property type="entry name" value="Kinase-like_dom_sf"/>
</dbReference>
<evidence type="ECO:0000259" key="9">
    <source>
        <dbReference type="PROSITE" id="PS50011"/>
    </source>
</evidence>
<comment type="caution">
    <text evidence="11">The sequence shown here is derived from an EMBL/GenBank/DDBJ whole genome shotgun (WGS) entry which is preliminary data.</text>
</comment>
<protein>
    <recommendedName>
        <fullName evidence="13">RAC family serine/threonine-protein kinase like protein</fullName>
    </recommendedName>
</protein>
<dbReference type="CDD" id="cd05123">
    <property type="entry name" value="STKc_AGC"/>
    <property type="match status" value="1"/>
</dbReference>
<dbReference type="EMBL" id="JAPFFF010000004">
    <property type="protein sequence ID" value="KAK8892456.1"/>
    <property type="molecule type" value="Genomic_DNA"/>
</dbReference>
<evidence type="ECO:0000313" key="11">
    <source>
        <dbReference type="EMBL" id="KAK8892456.1"/>
    </source>
</evidence>